<proteinExistence type="predicted"/>
<dbReference type="FunFam" id="3.40.50.300:FF:001447">
    <property type="entry name" value="Ras-related protein Rab-1B"/>
    <property type="match status" value="1"/>
</dbReference>
<name>A0A1W1BA67_9ZZZZ</name>
<dbReference type="SMART" id="SM00174">
    <property type="entry name" value="RHO"/>
    <property type="match status" value="1"/>
</dbReference>
<dbReference type="SMART" id="SM00173">
    <property type="entry name" value="RAS"/>
    <property type="match status" value="1"/>
</dbReference>
<evidence type="ECO:0000313" key="3">
    <source>
        <dbReference type="EMBL" id="SFV50491.1"/>
    </source>
</evidence>
<dbReference type="EMBL" id="FPHB01000011">
    <property type="protein sequence ID" value="SFV50491.1"/>
    <property type="molecule type" value="Genomic_DNA"/>
</dbReference>
<dbReference type="SMART" id="SM00175">
    <property type="entry name" value="RAB"/>
    <property type="match status" value="1"/>
</dbReference>
<accession>A0A1W1BA67</accession>
<organism evidence="3">
    <name type="scientific">hydrothermal vent metagenome</name>
    <dbReference type="NCBI Taxonomy" id="652676"/>
    <lineage>
        <taxon>unclassified sequences</taxon>
        <taxon>metagenomes</taxon>
        <taxon>ecological metagenomes</taxon>
    </lineage>
</organism>
<evidence type="ECO:0000256" key="2">
    <source>
        <dbReference type="ARBA" id="ARBA00023134"/>
    </source>
</evidence>
<dbReference type="InterPro" id="IPR001806">
    <property type="entry name" value="Small_GTPase"/>
</dbReference>
<protein>
    <submittedName>
        <fullName evidence="3">Mll3243 protein</fullName>
    </submittedName>
</protein>
<dbReference type="AlphaFoldDB" id="A0A1W1BA67"/>
<sequence length="164" mass="18200">MFSYKIVLVGNFGVGKTSLIRRFVENSFSEEYLSTIGVSISKKTIGDATIMIWDIEGHTEFKPIFKQYLLGAKGFIIVADLLRQESIDAIKNHIKLCHEVVKDAPISIALNKSDMPHTLDKTKLEAIKDLSPSIIKVKKSSAKSGDAVEEIFLALNEAICKQIC</sequence>
<evidence type="ECO:0000256" key="1">
    <source>
        <dbReference type="ARBA" id="ARBA00022741"/>
    </source>
</evidence>
<dbReference type="NCBIfam" id="TIGR00231">
    <property type="entry name" value="small_GTP"/>
    <property type="match status" value="1"/>
</dbReference>
<dbReference type="InterPro" id="IPR005225">
    <property type="entry name" value="Small_GTP-bd"/>
</dbReference>
<dbReference type="PROSITE" id="PS51419">
    <property type="entry name" value="RAB"/>
    <property type="match status" value="1"/>
</dbReference>
<dbReference type="GO" id="GO:0005525">
    <property type="term" value="F:GTP binding"/>
    <property type="evidence" value="ECO:0007669"/>
    <property type="project" value="UniProtKB-KW"/>
</dbReference>
<keyword evidence="1" id="KW-0547">Nucleotide-binding</keyword>
<dbReference type="Pfam" id="PF00071">
    <property type="entry name" value="Ras"/>
    <property type="match status" value="1"/>
</dbReference>
<dbReference type="GO" id="GO:0003924">
    <property type="term" value="F:GTPase activity"/>
    <property type="evidence" value="ECO:0007669"/>
    <property type="project" value="InterPro"/>
</dbReference>
<keyword evidence="2" id="KW-0342">GTP-binding</keyword>
<dbReference type="SUPFAM" id="SSF52540">
    <property type="entry name" value="P-loop containing nucleoside triphosphate hydrolases"/>
    <property type="match status" value="1"/>
</dbReference>
<dbReference type="PANTHER" id="PTHR47977">
    <property type="entry name" value="RAS-RELATED PROTEIN RAB"/>
    <property type="match status" value="1"/>
</dbReference>
<dbReference type="InterPro" id="IPR050227">
    <property type="entry name" value="Rab"/>
</dbReference>
<dbReference type="Gene3D" id="3.40.50.300">
    <property type="entry name" value="P-loop containing nucleotide triphosphate hydrolases"/>
    <property type="match status" value="1"/>
</dbReference>
<dbReference type="CDD" id="cd00154">
    <property type="entry name" value="Rab"/>
    <property type="match status" value="1"/>
</dbReference>
<dbReference type="PRINTS" id="PR00449">
    <property type="entry name" value="RASTRNSFRMNG"/>
</dbReference>
<reference evidence="3" key="1">
    <citation type="submission" date="2016-10" db="EMBL/GenBank/DDBJ databases">
        <authorList>
            <person name="de Groot N.N."/>
        </authorList>
    </citation>
    <scope>NUCLEOTIDE SEQUENCE</scope>
</reference>
<dbReference type="InterPro" id="IPR027417">
    <property type="entry name" value="P-loop_NTPase"/>
</dbReference>
<gene>
    <name evidence="3" type="ORF">MNB_SM-7-1103</name>
</gene>